<keyword evidence="6" id="KW-1185">Reference proteome</keyword>
<evidence type="ECO:0000313" key="5">
    <source>
        <dbReference type="EMBL" id="GES90161.1"/>
    </source>
</evidence>
<dbReference type="Proteomes" id="UP000247702">
    <property type="component" value="Unassembled WGS sequence"/>
</dbReference>
<evidence type="ECO:0000313" key="4">
    <source>
        <dbReference type="EMBL" id="GBB96840.1"/>
    </source>
</evidence>
<evidence type="ECO:0000256" key="2">
    <source>
        <dbReference type="ARBA" id="ARBA00023134"/>
    </source>
</evidence>
<feature type="domain" description="AIG1-type G" evidence="3">
    <location>
        <begin position="211"/>
        <end position="377"/>
    </location>
</feature>
<keyword evidence="1" id="KW-0547">Nucleotide-binding</keyword>
<dbReference type="Gene3D" id="3.40.50.300">
    <property type="entry name" value="P-loop containing nucleotide triphosphate hydrolases"/>
    <property type="match status" value="2"/>
</dbReference>
<dbReference type="OrthoDB" id="2366343at2759"/>
<keyword evidence="5" id="KW-0418">Kinase</keyword>
<dbReference type="STRING" id="94130.A0A2Z6R403"/>
<gene>
    <name evidence="5" type="ORF">RCL2_001702900</name>
    <name evidence="4" type="ORF">RclHR1_02850011</name>
</gene>
<dbReference type="GO" id="GO:0005525">
    <property type="term" value="F:GTP binding"/>
    <property type="evidence" value="ECO:0007669"/>
    <property type="project" value="UniProtKB-KW"/>
</dbReference>
<protein>
    <submittedName>
        <fullName evidence="5">Kinase-like domain-containing protein</fullName>
    </submittedName>
</protein>
<proteinExistence type="predicted"/>
<keyword evidence="5" id="KW-0808">Transferase</keyword>
<dbReference type="InterPro" id="IPR045058">
    <property type="entry name" value="GIMA/IAN/Toc"/>
</dbReference>
<dbReference type="GO" id="GO:0016301">
    <property type="term" value="F:kinase activity"/>
    <property type="evidence" value="ECO:0007669"/>
    <property type="project" value="UniProtKB-KW"/>
</dbReference>
<dbReference type="PANTHER" id="PTHR10903">
    <property type="entry name" value="GTPASE, IMAP FAMILY MEMBER-RELATED"/>
    <property type="match status" value="1"/>
</dbReference>
<reference evidence="4 6" key="1">
    <citation type="submission" date="2017-11" db="EMBL/GenBank/DDBJ databases">
        <title>The genome of Rhizophagus clarus HR1 reveals common genetic basis of auxotrophy among arbuscular mycorrhizal fungi.</title>
        <authorList>
            <person name="Kobayashi Y."/>
        </authorList>
    </citation>
    <scope>NUCLEOTIDE SEQUENCE [LARGE SCALE GENOMIC DNA]</scope>
    <source>
        <strain evidence="4 6">HR1</strain>
    </source>
</reference>
<dbReference type="Pfam" id="PF04548">
    <property type="entry name" value="AIG1"/>
    <property type="match status" value="1"/>
</dbReference>
<dbReference type="SUPFAM" id="SSF52540">
    <property type="entry name" value="P-loop containing nucleoside triphosphate hydrolases"/>
    <property type="match status" value="1"/>
</dbReference>
<dbReference type="EMBL" id="BLAL01000193">
    <property type="protein sequence ID" value="GES90161.1"/>
    <property type="molecule type" value="Genomic_DNA"/>
</dbReference>
<dbReference type="InterPro" id="IPR006703">
    <property type="entry name" value="G_AIG1"/>
</dbReference>
<evidence type="ECO:0000313" key="6">
    <source>
        <dbReference type="Proteomes" id="UP000247702"/>
    </source>
</evidence>
<organism evidence="4 6">
    <name type="scientific">Rhizophagus clarus</name>
    <dbReference type="NCBI Taxonomy" id="94130"/>
    <lineage>
        <taxon>Eukaryota</taxon>
        <taxon>Fungi</taxon>
        <taxon>Fungi incertae sedis</taxon>
        <taxon>Mucoromycota</taxon>
        <taxon>Glomeromycotina</taxon>
        <taxon>Glomeromycetes</taxon>
        <taxon>Glomerales</taxon>
        <taxon>Glomeraceae</taxon>
        <taxon>Rhizophagus</taxon>
    </lineage>
</organism>
<keyword evidence="2" id="KW-0342">GTP-binding</keyword>
<dbReference type="EMBL" id="BEXD01002057">
    <property type="protein sequence ID" value="GBB96840.1"/>
    <property type="molecule type" value="Genomic_DNA"/>
</dbReference>
<sequence length="438" mass="50739">MNISQEKGVKNVLIMGHTNVVFKWNENEYCVVEIGIDSIEKKDVYSKISEVIYSMPEGISQVLFAVDGKFTAEEIRIFKSFEKEILNSGIAGYITIVRTKFENFKIKKKCKEEKSQTCYENDDDRERVENNKKIRARSRNILLSHLETTCQEKYYKLKTWEELHNKISGYIESNGIENIAEMERDLKLESPTLIIDNQVTQEITREKMNILNVLIVGRTGSGKSALCNVLSDTEEFEESGRSISVTNNFQKKDFKWHGKRYCVVDTVGIDNTRLSMNKVLHNIVEGIYSMQEGLSQVLFVIEGNFTAGETRIFNVLKNSIFSTDILGYVTIVRTKFSNFKNEEMCDINRDQLHSENEKIAEIIKSCRDVIHVDNPPTNIQIADEDDQHTVNNNKKIRKRSREILLNYLNKACQEGYFKVKPWGELNKRIEEYLESLNI</sequence>
<dbReference type="PANTHER" id="PTHR10903:SF184">
    <property type="entry name" value="GTP-BINDING PROTEIN A"/>
    <property type="match status" value="1"/>
</dbReference>
<dbReference type="Proteomes" id="UP000615446">
    <property type="component" value="Unassembled WGS sequence"/>
</dbReference>
<evidence type="ECO:0000256" key="1">
    <source>
        <dbReference type="ARBA" id="ARBA00022741"/>
    </source>
</evidence>
<evidence type="ECO:0000259" key="3">
    <source>
        <dbReference type="Pfam" id="PF04548"/>
    </source>
</evidence>
<dbReference type="InterPro" id="IPR027417">
    <property type="entry name" value="P-loop_NTPase"/>
</dbReference>
<reference evidence="5" key="2">
    <citation type="submission" date="2019-10" db="EMBL/GenBank/DDBJ databases">
        <title>Conservation and host-specific expression of non-tandemly repeated heterogenous ribosome RNA gene in arbuscular mycorrhizal fungi.</title>
        <authorList>
            <person name="Maeda T."/>
            <person name="Kobayashi Y."/>
            <person name="Nakagawa T."/>
            <person name="Ezawa T."/>
            <person name="Yamaguchi K."/>
            <person name="Bino T."/>
            <person name="Nishimoto Y."/>
            <person name="Shigenobu S."/>
            <person name="Kawaguchi M."/>
        </authorList>
    </citation>
    <scope>NUCLEOTIDE SEQUENCE</scope>
    <source>
        <strain evidence="5">HR1</strain>
    </source>
</reference>
<comment type="caution">
    <text evidence="4">The sequence shown here is derived from an EMBL/GenBank/DDBJ whole genome shotgun (WGS) entry which is preliminary data.</text>
</comment>
<accession>A0A2Z6R403</accession>
<dbReference type="AlphaFoldDB" id="A0A2Z6R403"/>
<name>A0A2Z6R403_9GLOM</name>